<gene>
    <name evidence="1" type="ORF">SCFA_180002</name>
</gene>
<sequence length="164" mass="18783">MTTLIDRVTREQLIALLEGGNAHMSFDKAVEGFPLDRINTPVPQGSYLIWHLLFHMQVVQWDILEFVRNPGHISPDFPGGYWPHPGEQASPAVWVDIANKFRADLEALKHLVRDPRTDFFSPIPHAKEYTVLREILLAADHNAFHVGELVCLRRVLNLNPVKEY</sequence>
<name>A0A485LXJ3_9ZZZZ</name>
<protein>
    <submittedName>
        <fullName evidence="1">DinB superfamily protein</fullName>
    </submittedName>
</protein>
<organism evidence="1">
    <name type="scientific">anaerobic digester metagenome</name>
    <dbReference type="NCBI Taxonomy" id="1263854"/>
    <lineage>
        <taxon>unclassified sequences</taxon>
        <taxon>metagenomes</taxon>
        <taxon>ecological metagenomes</taxon>
    </lineage>
</organism>
<reference evidence="1" key="1">
    <citation type="submission" date="2019-03" db="EMBL/GenBank/DDBJ databases">
        <authorList>
            <person name="Hao L."/>
        </authorList>
    </citation>
    <scope>NUCLEOTIDE SEQUENCE</scope>
</reference>
<dbReference type="EMBL" id="CAADRM010000079">
    <property type="protein sequence ID" value="VFU13309.1"/>
    <property type="molecule type" value="Genomic_DNA"/>
</dbReference>
<dbReference type="AlphaFoldDB" id="A0A485LXJ3"/>
<evidence type="ECO:0000313" key="1">
    <source>
        <dbReference type="EMBL" id="VFU13309.1"/>
    </source>
</evidence>
<accession>A0A485LXJ3</accession>
<dbReference type="Gene3D" id="1.20.120.450">
    <property type="entry name" value="dinb family like domain"/>
    <property type="match status" value="1"/>
</dbReference>
<proteinExistence type="predicted"/>
<dbReference type="InterPro" id="IPR034660">
    <property type="entry name" value="DinB/YfiT-like"/>
</dbReference>
<dbReference type="SUPFAM" id="SSF109854">
    <property type="entry name" value="DinB/YfiT-like putative metalloenzymes"/>
    <property type="match status" value="1"/>
</dbReference>